<dbReference type="KEGG" id="gba:J421_2309"/>
<dbReference type="HOGENOM" id="CLU_2665867_0_0_0"/>
<accession>W0RGE3</accession>
<evidence type="ECO:0000256" key="1">
    <source>
        <dbReference type="SAM" id="MobiDB-lite"/>
    </source>
</evidence>
<sequence length="75" mass="7800">MAAAAGGGDSTRGAGNGAPGLSLPEHLRSLISPDVLVARRAVVQVRATDPHDLVRRRRVAEIVANSLLEDFDDAA</sequence>
<dbReference type="InParanoid" id="W0RGE3"/>
<organism evidence="2 3">
    <name type="scientific">Gemmatirosa kalamazoonensis</name>
    <dbReference type="NCBI Taxonomy" id="861299"/>
    <lineage>
        <taxon>Bacteria</taxon>
        <taxon>Pseudomonadati</taxon>
        <taxon>Gemmatimonadota</taxon>
        <taxon>Gemmatimonadia</taxon>
        <taxon>Gemmatimonadales</taxon>
        <taxon>Gemmatimonadaceae</taxon>
        <taxon>Gemmatirosa</taxon>
    </lineage>
</organism>
<reference evidence="2 3" key="1">
    <citation type="journal article" date="2014" name="Genome Announc.">
        <title>Genome Sequence and Methylome of Soil Bacterium Gemmatirosa kalamazoonensis KBS708T, a Member of the Rarely Cultivated Gemmatimonadetes Phylum.</title>
        <authorList>
            <person name="Debruyn J.M."/>
            <person name="Radosevich M."/>
            <person name="Wommack K.E."/>
            <person name="Polson S.W."/>
            <person name="Hauser L.J."/>
            <person name="Fawaz M.N."/>
            <person name="Korlach J."/>
            <person name="Tsai Y.C."/>
        </authorList>
    </citation>
    <scope>NUCLEOTIDE SEQUENCE [LARGE SCALE GENOMIC DNA]</scope>
    <source>
        <strain evidence="2 3">KBS708</strain>
    </source>
</reference>
<name>W0RGE3_9BACT</name>
<gene>
    <name evidence="2" type="ORF">J421_2309</name>
</gene>
<dbReference type="AlphaFoldDB" id="W0RGE3"/>
<dbReference type="STRING" id="861299.J421_2309"/>
<protein>
    <submittedName>
        <fullName evidence="2">Uncharacterized protein</fullName>
    </submittedName>
</protein>
<keyword evidence="3" id="KW-1185">Reference proteome</keyword>
<proteinExistence type="predicted"/>
<feature type="compositionally biased region" description="Gly residues" evidence="1">
    <location>
        <begin position="1"/>
        <end position="18"/>
    </location>
</feature>
<dbReference type="Proteomes" id="UP000019151">
    <property type="component" value="Chromosome"/>
</dbReference>
<evidence type="ECO:0000313" key="3">
    <source>
        <dbReference type="Proteomes" id="UP000019151"/>
    </source>
</evidence>
<dbReference type="EMBL" id="CP007128">
    <property type="protein sequence ID" value="AHG89846.1"/>
    <property type="molecule type" value="Genomic_DNA"/>
</dbReference>
<feature type="region of interest" description="Disordered" evidence="1">
    <location>
        <begin position="1"/>
        <end position="23"/>
    </location>
</feature>
<evidence type="ECO:0000313" key="2">
    <source>
        <dbReference type="EMBL" id="AHG89846.1"/>
    </source>
</evidence>